<comment type="caution">
    <text evidence="14">The sequence shown here is derived from an EMBL/GenBank/DDBJ whole genome shotgun (WGS) entry which is preliminary data.</text>
</comment>
<sequence length="344" mass="38812">MNTHNIINKQPTNNSILYKKKFTLAVAPMEGVMDHTMRSLLSSIGGMDYLVSEFIRVSQNAIPVTGFRRLVPEIEKNSQTEYGHPVHVQFLGSNAERIAQSAINAVAAGATHIDMNFGCPAKRVNGHGGGSVLLQTPEQLHEIMSSLYKALPNHIGLSAKIRLGYEDEALLFENVSAIEDAGTQTLTVHGRTKKDGYRPPARWEKIGDINARSKMRIIANGDIENFDALMRCHDITGCVDFMIGRGSLSNPFIFQQLKTKLQAEDALHSNSIDTLTREPLLQLVEQYQKNLRKECDEFATMGRLKQWCAHLRKHYPYIETNLRELRNTTTIEEFLHLLDKIERD</sequence>
<keyword evidence="5 9" id="KW-0819">tRNA processing</keyword>
<comment type="catalytic activity">
    <reaction evidence="9">
        <text>5,6-dihydrouridine(16) in tRNA + NAD(+) = uridine(16) in tRNA + NADH + H(+)</text>
        <dbReference type="Rhea" id="RHEA:53380"/>
        <dbReference type="Rhea" id="RHEA-COMP:13543"/>
        <dbReference type="Rhea" id="RHEA-COMP:13544"/>
        <dbReference type="ChEBI" id="CHEBI:15378"/>
        <dbReference type="ChEBI" id="CHEBI:57540"/>
        <dbReference type="ChEBI" id="CHEBI:57945"/>
        <dbReference type="ChEBI" id="CHEBI:65315"/>
        <dbReference type="ChEBI" id="CHEBI:74443"/>
    </reaction>
</comment>
<comment type="cofactor">
    <cofactor evidence="1 9 10 12">
        <name>FMN</name>
        <dbReference type="ChEBI" id="CHEBI:58210"/>
    </cofactor>
</comment>
<dbReference type="Proteomes" id="UP000294656">
    <property type="component" value="Unassembled WGS sequence"/>
</dbReference>
<evidence type="ECO:0000256" key="5">
    <source>
        <dbReference type="ARBA" id="ARBA00022694"/>
    </source>
</evidence>
<keyword evidence="7 9" id="KW-0694">RNA-binding</keyword>
<evidence type="ECO:0000256" key="4">
    <source>
        <dbReference type="ARBA" id="ARBA00022643"/>
    </source>
</evidence>
<feature type="binding site" evidence="9 12">
    <location>
        <begin position="244"/>
        <end position="245"/>
    </location>
    <ligand>
        <name>FMN</name>
        <dbReference type="ChEBI" id="CHEBI:58210"/>
    </ligand>
</feature>
<dbReference type="InterPro" id="IPR013785">
    <property type="entry name" value="Aldolase_TIM"/>
</dbReference>
<evidence type="ECO:0000256" key="2">
    <source>
        <dbReference type="ARBA" id="ARBA00022555"/>
    </source>
</evidence>
<dbReference type="GO" id="GO:0050660">
    <property type="term" value="F:flavin adenine dinucleotide binding"/>
    <property type="evidence" value="ECO:0007669"/>
    <property type="project" value="InterPro"/>
</dbReference>
<evidence type="ECO:0000259" key="13">
    <source>
        <dbReference type="Pfam" id="PF01207"/>
    </source>
</evidence>
<name>A0A4R6MGL5_9GAMM</name>
<evidence type="ECO:0000256" key="10">
    <source>
        <dbReference type="PIRNR" id="PIRNR006621"/>
    </source>
</evidence>
<evidence type="ECO:0000313" key="15">
    <source>
        <dbReference type="Proteomes" id="UP000294656"/>
    </source>
</evidence>
<feature type="site" description="Interacts with tRNA; defines subfamily-specific binding signature" evidence="9">
    <location>
        <position position="303"/>
    </location>
</feature>
<keyword evidence="3 9" id="KW-0285">Flavoprotein</keyword>
<organism evidence="14 15">
    <name type="scientific">Marinomonas balearica</name>
    <dbReference type="NCBI Taxonomy" id="491947"/>
    <lineage>
        <taxon>Bacteria</taxon>
        <taxon>Pseudomonadati</taxon>
        <taxon>Pseudomonadota</taxon>
        <taxon>Gammaproteobacteria</taxon>
        <taxon>Oceanospirillales</taxon>
        <taxon>Oceanospirillaceae</taxon>
        <taxon>Marinomonas</taxon>
    </lineage>
</organism>
<dbReference type="PANTHER" id="PTHR11082:SF26">
    <property type="entry name" value="TRNA-DIHYDROURIDINE(16) SYNTHASE"/>
    <property type="match status" value="1"/>
</dbReference>
<dbReference type="InterPro" id="IPR032886">
    <property type="entry name" value="DusC"/>
</dbReference>
<accession>A0A4R6MGL5</accession>
<dbReference type="CDD" id="cd02801">
    <property type="entry name" value="DUS_like_FMN"/>
    <property type="match status" value="1"/>
</dbReference>
<dbReference type="HAMAP" id="MF_02043">
    <property type="entry name" value="DusC_subfam"/>
    <property type="match status" value="1"/>
</dbReference>
<evidence type="ECO:0000256" key="1">
    <source>
        <dbReference type="ARBA" id="ARBA00001917"/>
    </source>
</evidence>
<feature type="binding site" evidence="9 12">
    <location>
        <position position="160"/>
    </location>
    <ligand>
        <name>FMN</name>
        <dbReference type="ChEBI" id="CHEBI:58210"/>
    </ligand>
</feature>
<dbReference type="PIRSF" id="PIRSF006621">
    <property type="entry name" value="Dus"/>
    <property type="match status" value="1"/>
</dbReference>
<evidence type="ECO:0000313" key="14">
    <source>
        <dbReference type="EMBL" id="TDP01052.1"/>
    </source>
</evidence>
<reference evidence="14 15" key="1">
    <citation type="submission" date="2019-03" db="EMBL/GenBank/DDBJ databases">
        <title>Genomic Encyclopedia of Type Strains, Phase III (KMG-III): the genomes of soil and plant-associated and newly described type strains.</title>
        <authorList>
            <person name="Whitman W."/>
        </authorList>
    </citation>
    <scope>NUCLEOTIDE SEQUENCE [LARGE SCALE GENOMIC DNA]</scope>
    <source>
        <strain evidence="14 15">CECT 7378</strain>
    </source>
</reference>
<feature type="binding site" evidence="12">
    <location>
        <position position="189"/>
    </location>
    <ligand>
        <name>FMN</name>
        <dbReference type="ChEBI" id="CHEBI:58210"/>
    </ligand>
</feature>
<protein>
    <recommendedName>
        <fullName evidence="9">tRNA-dihydrouridine(16) synthase</fullName>
        <ecNumber evidence="9">1.3.1.-</ecNumber>
    </recommendedName>
    <alternativeName>
        <fullName evidence="9">U16-specific dihydrouridine synthase</fullName>
        <shortName evidence="9">U16-specific Dus</shortName>
    </alternativeName>
    <alternativeName>
        <fullName evidence="9">tRNA-dihydrouridine synthase C</fullName>
    </alternativeName>
</protein>
<dbReference type="AlphaFoldDB" id="A0A4R6MGL5"/>
<dbReference type="InterPro" id="IPR035587">
    <property type="entry name" value="DUS-like_FMN-bd"/>
</dbReference>
<dbReference type="PROSITE" id="PS01136">
    <property type="entry name" value="UPF0034"/>
    <property type="match status" value="1"/>
</dbReference>
<evidence type="ECO:0000256" key="6">
    <source>
        <dbReference type="ARBA" id="ARBA00022857"/>
    </source>
</evidence>
<feature type="site" description="Interacts with tRNA; defines subfamily-specific binding signature" evidence="9">
    <location>
        <position position="305"/>
    </location>
</feature>
<evidence type="ECO:0000256" key="3">
    <source>
        <dbReference type="ARBA" id="ARBA00022630"/>
    </source>
</evidence>
<feature type="site" description="Interacts with tRNA" evidence="9">
    <location>
        <position position="197"/>
    </location>
</feature>
<keyword evidence="4 9" id="KW-0288">FMN</keyword>
<evidence type="ECO:0000256" key="7">
    <source>
        <dbReference type="ARBA" id="ARBA00022884"/>
    </source>
</evidence>
<comment type="catalytic activity">
    <reaction evidence="9">
        <text>5,6-dihydrouridine(16) in tRNA + NADP(+) = uridine(16) in tRNA + NADPH + H(+)</text>
        <dbReference type="Rhea" id="RHEA:53376"/>
        <dbReference type="Rhea" id="RHEA-COMP:13543"/>
        <dbReference type="Rhea" id="RHEA-COMP:13544"/>
        <dbReference type="ChEBI" id="CHEBI:15378"/>
        <dbReference type="ChEBI" id="CHEBI:57783"/>
        <dbReference type="ChEBI" id="CHEBI:58349"/>
        <dbReference type="ChEBI" id="CHEBI:65315"/>
        <dbReference type="ChEBI" id="CHEBI:74443"/>
    </reaction>
</comment>
<comment type="similarity">
    <text evidence="9">Belongs to the Dus family. DusC subfamily.</text>
</comment>
<keyword evidence="6 9" id="KW-0521">NADP</keyword>
<gene>
    <name evidence="9" type="primary">dusC</name>
    <name evidence="14" type="ORF">DFP79_0200</name>
</gene>
<dbReference type="SUPFAM" id="SSF51395">
    <property type="entry name" value="FMN-linked oxidoreductases"/>
    <property type="match status" value="1"/>
</dbReference>
<feature type="domain" description="DUS-like FMN-binding" evidence="13">
    <location>
        <begin position="26"/>
        <end position="316"/>
    </location>
</feature>
<dbReference type="Gene3D" id="1.20.225.30">
    <property type="entry name" value="Dihydrouridine synthase, C-terminal recognition domain"/>
    <property type="match status" value="1"/>
</dbReference>
<keyword evidence="8 9" id="KW-0560">Oxidoreductase</keyword>
<dbReference type="EMBL" id="SNXC01000003">
    <property type="protein sequence ID" value="TDP01052.1"/>
    <property type="molecule type" value="Genomic_DNA"/>
</dbReference>
<dbReference type="PANTHER" id="PTHR11082">
    <property type="entry name" value="TRNA-DIHYDROURIDINE SYNTHASE"/>
    <property type="match status" value="1"/>
</dbReference>
<dbReference type="InterPro" id="IPR001269">
    <property type="entry name" value="DUS_fam"/>
</dbReference>
<dbReference type="EC" id="1.3.1.-" evidence="9"/>
<dbReference type="GO" id="GO:0102262">
    <property type="term" value="F:tRNA-dihydrouridine16 synthase activity"/>
    <property type="evidence" value="ECO:0007669"/>
    <property type="project" value="RHEA"/>
</dbReference>
<feature type="binding site" evidence="9 12">
    <location>
        <position position="89"/>
    </location>
    <ligand>
        <name>FMN</name>
        <dbReference type="ChEBI" id="CHEBI:58210"/>
    </ligand>
</feature>
<comment type="similarity">
    <text evidence="10">Belongs to the dus family.</text>
</comment>
<keyword evidence="12" id="KW-0547">Nucleotide-binding</keyword>
<dbReference type="InterPro" id="IPR018517">
    <property type="entry name" value="tRNA_hU_synthase_CS"/>
</dbReference>
<evidence type="ECO:0000256" key="8">
    <source>
        <dbReference type="ARBA" id="ARBA00023002"/>
    </source>
</evidence>
<evidence type="ECO:0000256" key="9">
    <source>
        <dbReference type="HAMAP-Rule" id="MF_02043"/>
    </source>
</evidence>
<evidence type="ECO:0000256" key="11">
    <source>
        <dbReference type="PIRSR" id="PIRSR006621-1"/>
    </source>
</evidence>
<dbReference type="Pfam" id="PF01207">
    <property type="entry name" value="Dus"/>
    <property type="match status" value="1"/>
</dbReference>
<dbReference type="GO" id="GO:0010181">
    <property type="term" value="F:FMN binding"/>
    <property type="evidence" value="ECO:0007669"/>
    <property type="project" value="UniProtKB-UniRule"/>
</dbReference>
<dbReference type="Gene3D" id="3.20.20.70">
    <property type="entry name" value="Aldolase class I"/>
    <property type="match status" value="1"/>
</dbReference>
<keyword evidence="15" id="KW-1185">Reference proteome</keyword>
<dbReference type="GO" id="GO:0000049">
    <property type="term" value="F:tRNA binding"/>
    <property type="evidence" value="ECO:0007669"/>
    <property type="project" value="UniProtKB-UniRule"/>
</dbReference>
<feature type="binding site" evidence="9">
    <location>
        <begin position="220"/>
        <end position="222"/>
    </location>
    <ligand>
        <name>FMN</name>
        <dbReference type="ChEBI" id="CHEBI:58210"/>
    </ligand>
</feature>
<keyword evidence="2 9" id="KW-0820">tRNA-binding</keyword>
<feature type="site" description="Interacts with tRNA; defines subfamily-specific binding signature" evidence="9">
    <location>
        <position position="326"/>
    </location>
</feature>
<feature type="site" description="Interacts with tRNA; defines subfamily-specific binding signature" evidence="9">
    <location>
        <position position="56"/>
    </location>
</feature>
<comment type="caution">
    <text evidence="9">Lacks conserved residue(s) required for the propagation of feature annotation.</text>
</comment>
<feature type="site" description="Interacts with tRNA" evidence="9">
    <location>
        <position position="116"/>
    </location>
</feature>
<dbReference type="InterPro" id="IPR042270">
    <property type="entry name" value="DusC_C"/>
</dbReference>
<comment type="function">
    <text evidence="9">Catalyzes the synthesis of 5,6-dihydrouridine (D), a modified base found in the D-loop of most tRNAs, via the reduction of the C5-C6 double bond in target uridines. Specifically modifies U16 in tRNAs.</text>
</comment>
<evidence type="ECO:0000256" key="12">
    <source>
        <dbReference type="PIRSR" id="PIRSR006621-2"/>
    </source>
</evidence>
<proteinExistence type="inferred from homology"/>
<feature type="active site" description="Proton donor" evidence="9 11">
    <location>
        <position position="119"/>
    </location>
</feature>